<dbReference type="InterPro" id="IPR055343">
    <property type="entry name" value="CREG_beta-barrel"/>
</dbReference>
<evidence type="ECO:0000259" key="2">
    <source>
        <dbReference type="Pfam" id="PF13883"/>
    </source>
</evidence>
<comment type="caution">
    <text evidence="3">The sequence shown here is derived from an EMBL/GenBank/DDBJ whole genome shotgun (WGS) entry which is preliminary data.</text>
</comment>
<evidence type="ECO:0000259" key="1">
    <source>
        <dbReference type="Pfam" id="PF10615"/>
    </source>
</evidence>
<dbReference type="PANTHER" id="PTHR13343">
    <property type="entry name" value="CREG1 PROTEIN"/>
    <property type="match status" value="1"/>
</dbReference>
<evidence type="ECO:0008006" key="5">
    <source>
        <dbReference type="Google" id="ProtNLM"/>
    </source>
</evidence>
<feature type="domain" description="DUF2470" evidence="1">
    <location>
        <begin position="186"/>
        <end position="267"/>
    </location>
</feature>
<evidence type="ECO:0000313" key="3">
    <source>
        <dbReference type="EMBL" id="GLR71682.1"/>
    </source>
</evidence>
<accession>A0AA37SXQ4</accession>
<dbReference type="InterPro" id="IPR037119">
    <property type="entry name" value="Haem_oxidase_HugZ-like_sf"/>
</dbReference>
<feature type="domain" description="CREG-like beta-barrel" evidence="2">
    <location>
        <begin position="30"/>
        <end position="176"/>
    </location>
</feature>
<reference evidence="3" key="1">
    <citation type="journal article" date="2014" name="Int. J. Syst. Evol. Microbiol.">
        <title>Complete genome sequence of Corynebacterium casei LMG S-19264T (=DSM 44701T), isolated from a smear-ripened cheese.</title>
        <authorList>
            <consortium name="US DOE Joint Genome Institute (JGI-PGF)"/>
            <person name="Walter F."/>
            <person name="Albersmeier A."/>
            <person name="Kalinowski J."/>
            <person name="Ruckert C."/>
        </authorList>
    </citation>
    <scope>NUCLEOTIDE SEQUENCE</scope>
    <source>
        <strain evidence="3">NBRC 110023</strain>
    </source>
</reference>
<proteinExistence type="predicted"/>
<keyword evidence="4" id="KW-1185">Reference proteome</keyword>
<dbReference type="SUPFAM" id="SSF50475">
    <property type="entry name" value="FMN-binding split barrel"/>
    <property type="match status" value="1"/>
</dbReference>
<gene>
    <name evidence="3" type="ORF">GCM10007852_25900</name>
</gene>
<dbReference type="Proteomes" id="UP001156601">
    <property type="component" value="Unassembled WGS sequence"/>
</dbReference>
<organism evidence="3 4">
    <name type="scientific">Agaribacter marinus</name>
    <dbReference type="NCBI Taxonomy" id="1431249"/>
    <lineage>
        <taxon>Bacteria</taxon>
        <taxon>Pseudomonadati</taxon>
        <taxon>Pseudomonadota</taxon>
        <taxon>Gammaproteobacteria</taxon>
        <taxon>Alteromonadales</taxon>
        <taxon>Alteromonadaceae</taxon>
        <taxon>Agaribacter</taxon>
    </lineage>
</organism>
<protein>
    <recommendedName>
        <fullName evidence="5">DUF2470 domain-containing protein</fullName>
    </recommendedName>
</protein>
<dbReference type="AlphaFoldDB" id="A0AA37SXQ4"/>
<dbReference type="GO" id="GO:0005737">
    <property type="term" value="C:cytoplasm"/>
    <property type="evidence" value="ECO:0007669"/>
    <property type="project" value="UniProtKB-ARBA"/>
</dbReference>
<dbReference type="RefSeq" id="WP_284218019.1">
    <property type="nucleotide sequence ID" value="NZ_BSOT01000006.1"/>
</dbReference>
<dbReference type="Gene3D" id="2.30.110.10">
    <property type="entry name" value="Electron Transport, Fmn-binding Protein, Chain A"/>
    <property type="match status" value="1"/>
</dbReference>
<reference evidence="3" key="2">
    <citation type="submission" date="2023-01" db="EMBL/GenBank/DDBJ databases">
        <title>Draft genome sequence of Agaribacter marinus strain NBRC 110023.</title>
        <authorList>
            <person name="Sun Q."/>
            <person name="Mori K."/>
        </authorList>
    </citation>
    <scope>NUCLEOTIDE SEQUENCE</scope>
    <source>
        <strain evidence="3">NBRC 110023</strain>
    </source>
</reference>
<sequence length="272" mass="30722">MTTASIITETQDASQEKDTLSITAEKRDTKKTHIHNARKLMRQQHSGVLSTLSLSMKGFPFGSITPYLMTEEGDIVIYASDIAQHSRNMKVESKVSLCVHDAHAQDSQAIARVTLCAYAEIDAVDKDLQQAYFTLFPQAKAYVKAHDFRFYLLHVDRVRYIGGFGEIYWFSQEEWSESLPVSAQSKAAIEHMHADHADALADIVNAFAIKSGVNKGTVKMLTCYAEGFHYIVVRSTESDSDTCNRQFIPFLKEVNEDYSLRKAMVELTKYSR</sequence>
<dbReference type="EMBL" id="BSOT01000006">
    <property type="protein sequence ID" value="GLR71682.1"/>
    <property type="molecule type" value="Genomic_DNA"/>
</dbReference>
<dbReference type="PANTHER" id="PTHR13343:SF17">
    <property type="entry name" value="CELLULAR REPRESSOR OF E1A-STIMULATED GENES, ISOFORM A"/>
    <property type="match status" value="1"/>
</dbReference>
<evidence type="ECO:0000313" key="4">
    <source>
        <dbReference type="Proteomes" id="UP001156601"/>
    </source>
</evidence>
<dbReference type="Gene3D" id="3.20.180.10">
    <property type="entry name" value="PNP-oxidase-like"/>
    <property type="match status" value="1"/>
</dbReference>
<dbReference type="InterPro" id="IPR019595">
    <property type="entry name" value="DUF2470"/>
</dbReference>
<dbReference type="Pfam" id="PF10615">
    <property type="entry name" value="DUF2470"/>
    <property type="match status" value="1"/>
</dbReference>
<dbReference type="InterPro" id="IPR012349">
    <property type="entry name" value="Split_barrel_FMN-bd"/>
</dbReference>
<dbReference type="Pfam" id="PF13883">
    <property type="entry name" value="CREG_beta-barrel"/>
    <property type="match status" value="1"/>
</dbReference>
<name>A0AA37SXQ4_9ALTE</name>